<dbReference type="AlphaFoldDB" id="A0A978V794"/>
<dbReference type="InterPro" id="IPR036038">
    <property type="entry name" value="Aminotransferase-like"/>
</dbReference>
<dbReference type="Pfam" id="PF01063">
    <property type="entry name" value="Aminotran_4"/>
    <property type="match status" value="2"/>
</dbReference>
<comment type="caution">
    <text evidence="17">The sequence shown here is derived from an EMBL/GenBank/DDBJ whole genome shotgun (WGS) entry which is preliminary data.</text>
</comment>
<comment type="pathway">
    <text evidence="3">Amino-acid biosynthesis; L-valine biosynthesis; L-valine from pyruvate: step 4/4.</text>
</comment>
<keyword evidence="8 16" id="KW-0808">Transferase</keyword>
<dbReference type="GO" id="GO:0008652">
    <property type="term" value="P:amino acid biosynthetic process"/>
    <property type="evidence" value="ECO:0007669"/>
    <property type="project" value="UniProtKB-KW"/>
</dbReference>
<dbReference type="GO" id="GO:0005737">
    <property type="term" value="C:cytoplasm"/>
    <property type="evidence" value="ECO:0007669"/>
    <property type="project" value="UniProtKB-ARBA"/>
</dbReference>
<comment type="pathway">
    <text evidence="2">Amino-acid biosynthesis; L-isoleucine biosynthesis; L-isoleucine from 2-oxobutanoate: step 4/4.</text>
</comment>
<evidence type="ECO:0000256" key="4">
    <source>
        <dbReference type="ARBA" id="ARBA00005072"/>
    </source>
</evidence>
<dbReference type="CDD" id="cd01557">
    <property type="entry name" value="BCAT_beta_family"/>
    <property type="match status" value="1"/>
</dbReference>
<evidence type="ECO:0000256" key="5">
    <source>
        <dbReference type="ARBA" id="ARBA00009320"/>
    </source>
</evidence>
<dbReference type="InterPro" id="IPR005786">
    <property type="entry name" value="B_amino_transII"/>
</dbReference>
<reference evidence="17" key="1">
    <citation type="journal article" date="2021" name="Front. Plant Sci.">
        <title>Chromosome-Scale Genome Assembly for Chinese Sour Jujube and Insights Into Its Genome Evolution and Domestication Signature.</title>
        <authorList>
            <person name="Shen L.-Y."/>
            <person name="Luo H."/>
            <person name="Wang X.-L."/>
            <person name="Wang X.-M."/>
            <person name="Qiu X.-J."/>
            <person name="Liu H."/>
            <person name="Zhou S.-S."/>
            <person name="Jia K.-H."/>
            <person name="Nie S."/>
            <person name="Bao Y.-T."/>
            <person name="Zhang R.-G."/>
            <person name="Yun Q.-Z."/>
            <person name="Chai Y.-H."/>
            <person name="Lu J.-Y."/>
            <person name="Li Y."/>
            <person name="Zhao S.-W."/>
            <person name="Mao J.-F."/>
            <person name="Jia S.-G."/>
            <person name="Mao Y.-M."/>
        </authorList>
    </citation>
    <scope>NUCLEOTIDE SEQUENCE</scope>
    <source>
        <strain evidence="17">AT0</strain>
        <tissue evidence="17">Leaf</tissue>
    </source>
</reference>
<evidence type="ECO:0000313" key="18">
    <source>
        <dbReference type="Proteomes" id="UP000813462"/>
    </source>
</evidence>
<keyword evidence="6 16" id="KW-0032">Aminotransferase</keyword>
<dbReference type="EMBL" id="JAEACU010000006">
    <property type="protein sequence ID" value="KAH7523779.1"/>
    <property type="molecule type" value="Genomic_DNA"/>
</dbReference>
<keyword evidence="9 15" id="KW-0663">Pyridoxal phosphate</keyword>
<dbReference type="PROSITE" id="PS00770">
    <property type="entry name" value="AA_TRANSFER_CLASS_4"/>
    <property type="match status" value="1"/>
</dbReference>
<evidence type="ECO:0000256" key="11">
    <source>
        <dbReference type="ARBA" id="ARBA00023304"/>
    </source>
</evidence>
<evidence type="ECO:0000256" key="15">
    <source>
        <dbReference type="RuleBase" id="RU004516"/>
    </source>
</evidence>
<dbReference type="FunFam" id="3.20.10.10:FF:000003">
    <property type="entry name" value="Branched-chain-amino-acid aminotransferase"/>
    <property type="match status" value="1"/>
</dbReference>
<dbReference type="InterPro" id="IPR033939">
    <property type="entry name" value="BCAT_family"/>
</dbReference>
<dbReference type="GO" id="GO:0004084">
    <property type="term" value="F:branched-chain-amino-acid transaminase activity"/>
    <property type="evidence" value="ECO:0007669"/>
    <property type="project" value="UniProtKB-EC"/>
</dbReference>
<dbReference type="SUPFAM" id="SSF56752">
    <property type="entry name" value="D-aminoacid aminotransferase-like PLP-dependent enzymes"/>
    <property type="match status" value="2"/>
</dbReference>
<protein>
    <recommendedName>
        <fullName evidence="16">Branched-chain-amino-acid aminotransferase</fullName>
        <ecNumber evidence="16">2.6.1.42</ecNumber>
    </recommendedName>
</protein>
<keyword evidence="11 16" id="KW-0100">Branched-chain amino acid biosynthesis</keyword>
<accession>A0A978V794</accession>
<gene>
    <name evidence="17" type="ORF">FEM48_Zijuj06G0048300</name>
</gene>
<dbReference type="GO" id="GO:0009082">
    <property type="term" value="P:branched-chain amino acid biosynthetic process"/>
    <property type="evidence" value="ECO:0007669"/>
    <property type="project" value="UniProtKB-KW"/>
</dbReference>
<evidence type="ECO:0000256" key="9">
    <source>
        <dbReference type="ARBA" id="ARBA00022898"/>
    </source>
</evidence>
<dbReference type="PANTHER" id="PTHR42825:SF29">
    <property type="entry name" value="BRANCHED-CHAIN-AMINO-ACID AMINOTRANSFERASE"/>
    <property type="match status" value="1"/>
</dbReference>
<dbReference type="NCBIfam" id="TIGR01123">
    <property type="entry name" value="ilvE_II"/>
    <property type="match status" value="1"/>
</dbReference>
<comment type="similarity">
    <text evidence="5 16">Belongs to the class-IV pyridoxal-phosphate-dependent aminotransferase family.</text>
</comment>
<dbReference type="Gene3D" id="3.30.470.10">
    <property type="match status" value="2"/>
</dbReference>
<comment type="catalytic activity">
    <reaction evidence="14 16">
        <text>L-leucine + 2-oxoglutarate = 4-methyl-2-oxopentanoate + L-glutamate</text>
        <dbReference type="Rhea" id="RHEA:18321"/>
        <dbReference type="ChEBI" id="CHEBI:16810"/>
        <dbReference type="ChEBI" id="CHEBI:17865"/>
        <dbReference type="ChEBI" id="CHEBI:29985"/>
        <dbReference type="ChEBI" id="CHEBI:57427"/>
        <dbReference type="EC" id="2.6.1.42"/>
    </reaction>
</comment>
<evidence type="ECO:0000256" key="2">
    <source>
        <dbReference type="ARBA" id="ARBA00004824"/>
    </source>
</evidence>
<sequence length="627" mass="69169">MKSSGNGEFLEGGLQHFGNIELNPSACVLNYGQGIIEGLKAYKKKKKDNSVILFRPEENGLLMRMGADRMCMPAPTVEQFVVAVKMTVLANRRWVPPPDKGFLYIRPLLMGSGAVLSLIPAPEFIFLVFVTPVANLLRILKAQTEAKADSFFDVLYLDSVHKRYLEEASTTNFFVVKDKIISTPPLGGTVTPGVTRKSVIEIARGQGFQVEGRHVSVDELFKADEVFFTGNSVCLLPVSSITFMDKRVFYGETGFGQVSEQLYLALSSLQMGLTEDTMGWTVTLNPNVRDDEYADVEWDNLGFGIVPTDYIYIMKCSKDDNFEEGQLCRYGNIELSPAAGVLSYGQGVYEGTKVYRKEDGRLLLFRPDENAIRMRIGAERMCMPSPSIHQFVDAVKQIAQANRRWVPPPGKGSLYIRPVLIGSGPTLGLAPAPEYTFFIYASPVQNYFKEGFAPLNLYVEDEYDRASLGGTGGVKSITNYAPVLKAMSRAKNRGFLDVLYLDSVNRKNVEEVSSCNVFIVKGNVISTPPAAGTILAGITRKTVIEIAGDHGYKVEERSIPVDEIMDADEVFCTGTAVGVAPVGTITYQNKRKEFKTGIDTVCPVLYSTLMGIKTGMIEDKKGWVVEI</sequence>
<evidence type="ECO:0000256" key="14">
    <source>
        <dbReference type="ARBA" id="ARBA00049229"/>
    </source>
</evidence>
<proteinExistence type="inferred from homology"/>
<organism evidence="17 18">
    <name type="scientific">Ziziphus jujuba var. spinosa</name>
    <dbReference type="NCBI Taxonomy" id="714518"/>
    <lineage>
        <taxon>Eukaryota</taxon>
        <taxon>Viridiplantae</taxon>
        <taxon>Streptophyta</taxon>
        <taxon>Embryophyta</taxon>
        <taxon>Tracheophyta</taxon>
        <taxon>Spermatophyta</taxon>
        <taxon>Magnoliopsida</taxon>
        <taxon>eudicotyledons</taxon>
        <taxon>Gunneridae</taxon>
        <taxon>Pentapetalae</taxon>
        <taxon>rosids</taxon>
        <taxon>fabids</taxon>
        <taxon>Rosales</taxon>
        <taxon>Rhamnaceae</taxon>
        <taxon>Paliureae</taxon>
        <taxon>Ziziphus</taxon>
    </lineage>
</organism>
<dbReference type="FunFam" id="3.30.470.10:FF:000003">
    <property type="entry name" value="Branched-chain-amino-acid aminotransferase"/>
    <property type="match status" value="1"/>
</dbReference>
<evidence type="ECO:0000256" key="13">
    <source>
        <dbReference type="ARBA" id="ARBA00048798"/>
    </source>
</evidence>
<evidence type="ECO:0000256" key="1">
    <source>
        <dbReference type="ARBA" id="ARBA00001933"/>
    </source>
</evidence>
<dbReference type="InterPro" id="IPR043132">
    <property type="entry name" value="BCAT-like_C"/>
</dbReference>
<keyword evidence="7 16" id="KW-0028">Amino-acid biosynthesis</keyword>
<evidence type="ECO:0000313" key="17">
    <source>
        <dbReference type="EMBL" id="KAH7523779.1"/>
    </source>
</evidence>
<comment type="pathway">
    <text evidence="4">Amino-acid biosynthesis; L-leucine biosynthesis; L-leucine from 3-methyl-2-oxobutanoate: step 4/4.</text>
</comment>
<dbReference type="Proteomes" id="UP000813462">
    <property type="component" value="Unassembled WGS sequence"/>
</dbReference>
<comment type="cofactor">
    <cofactor evidence="1 15">
        <name>pyridoxal 5'-phosphate</name>
        <dbReference type="ChEBI" id="CHEBI:597326"/>
    </cofactor>
</comment>
<dbReference type="InterPro" id="IPR018300">
    <property type="entry name" value="Aminotrans_IV_CS"/>
</dbReference>
<evidence type="ECO:0000256" key="8">
    <source>
        <dbReference type="ARBA" id="ARBA00022679"/>
    </source>
</evidence>
<evidence type="ECO:0000256" key="6">
    <source>
        <dbReference type="ARBA" id="ARBA00022576"/>
    </source>
</evidence>
<dbReference type="PANTHER" id="PTHR42825">
    <property type="entry name" value="AMINO ACID AMINOTRANSFERASE"/>
    <property type="match status" value="1"/>
</dbReference>
<evidence type="ECO:0000256" key="12">
    <source>
        <dbReference type="ARBA" id="ARBA00048212"/>
    </source>
</evidence>
<evidence type="ECO:0000256" key="10">
    <source>
        <dbReference type="ARBA" id="ARBA00022946"/>
    </source>
</evidence>
<dbReference type="InterPro" id="IPR043131">
    <property type="entry name" value="BCAT-like_N"/>
</dbReference>
<evidence type="ECO:0000256" key="7">
    <source>
        <dbReference type="ARBA" id="ARBA00022605"/>
    </source>
</evidence>
<dbReference type="EC" id="2.6.1.42" evidence="16"/>
<keyword evidence="10" id="KW-0809">Transit peptide</keyword>
<evidence type="ECO:0000256" key="16">
    <source>
        <dbReference type="RuleBase" id="RU004517"/>
    </source>
</evidence>
<dbReference type="Gene3D" id="3.20.10.10">
    <property type="entry name" value="D-amino Acid Aminotransferase, subunit A, domain 2"/>
    <property type="match status" value="2"/>
</dbReference>
<comment type="catalytic activity">
    <reaction evidence="13 16">
        <text>L-isoleucine + 2-oxoglutarate = (S)-3-methyl-2-oxopentanoate + L-glutamate</text>
        <dbReference type="Rhea" id="RHEA:24801"/>
        <dbReference type="ChEBI" id="CHEBI:16810"/>
        <dbReference type="ChEBI" id="CHEBI:29985"/>
        <dbReference type="ChEBI" id="CHEBI:35146"/>
        <dbReference type="ChEBI" id="CHEBI:58045"/>
        <dbReference type="EC" id="2.6.1.42"/>
    </reaction>
</comment>
<dbReference type="InterPro" id="IPR001544">
    <property type="entry name" value="Aminotrans_IV"/>
</dbReference>
<evidence type="ECO:0000256" key="3">
    <source>
        <dbReference type="ARBA" id="ARBA00004931"/>
    </source>
</evidence>
<dbReference type="NCBIfam" id="NF009897">
    <property type="entry name" value="PRK13357.1"/>
    <property type="match status" value="1"/>
</dbReference>
<name>A0A978V794_ZIZJJ</name>
<comment type="catalytic activity">
    <reaction evidence="12 16">
        <text>L-valine + 2-oxoglutarate = 3-methyl-2-oxobutanoate + L-glutamate</text>
        <dbReference type="Rhea" id="RHEA:24813"/>
        <dbReference type="ChEBI" id="CHEBI:11851"/>
        <dbReference type="ChEBI" id="CHEBI:16810"/>
        <dbReference type="ChEBI" id="CHEBI:29985"/>
        <dbReference type="ChEBI" id="CHEBI:57762"/>
        <dbReference type="EC" id="2.6.1.42"/>
    </reaction>
</comment>